<dbReference type="PANTHER" id="PTHR43481">
    <property type="entry name" value="FRUCTOSE-1-PHOSPHATE PHOSPHATASE"/>
    <property type="match status" value="1"/>
</dbReference>
<name>A0ABN2SA12_9ACTN</name>
<dbReference type="PANTHER" id="PTHR43481:SF4">
    <property type="entry name" value="GLYCEROL-1-PHOSPHATE PHOSPHOHYDROLASE 1-RELATED"/>
    <property type="match status" value="1"/>
</dbReference>
<sequence>MGIPIPKVLITADDVRRGKPDPEGYRTAAERLGLRPEACVVMEDAEVGVRAGHAVGARIIGIDGPGLGAAVSLVTRLLTSPRDLLPLARV</sequence>
<dbReference type="InterPro" id="IPR036412">
    <property type="entry name" value="HAD-like_sf"/>
</dbReference>
<dbReference type="NCBIfam" id="TIGR01509">
    <property type="entry name" value="HAD-SF-IA-v3"/>
    <property type="match status" value="1"/>
</dbReference>
<reference evidence="1 2" key="1">
    <citation type="journal article" date="2019" name="Int. J. Syst. Evol. Microbiol.">
        <title>The Global Catalogue of Microorganisms (GCM) 10K type strain sequencing project: providing services to taxonomists for standard genome sequencing and annotation.</title>
        <authorList>
            <consortium name="The Broad Institute Genomics Platform"/>
            <consortium name="The Broad Institute Genome Sequencing Center for Infectious Disease"/>
            <person name="Wu L."/>
            <person name="Ma J."/>
        </authorList>
    </citation>
    <scope>NUCLEOTIDE SEQUENCE [LARGE SCALE GENOMIC DNA]</scope>
    <source>
        <strain evidence="1 2">JCM 15313</strain>
    </source>
</reference>
<organism evidence="1 2">
    <name type="scientific">Nocardiopsis rhodophaea</name>
    <dbReference type="NCBI Taxonomy" id="280238"/>
    <lineage>
        <taxon>Bacteria</taxon>
        <taxon>Bacillati</taxon>
        <taxon>Actinomycetota</taxon>
        <taxon>Actinomycetes</taxon>
        <taxon>Streptosporangiales</taxon>
        <taxon>Nocardiopsidaceae</taxon>
        <taxon>Nocardiopsis</taxon>
    </lineage>
</organism>
<comment type="caution">
    <text evidence="1">The sequence shown here is derived from an EMBL/GenBank/DDBJ whole genome shotgun (WGS) entry which is preliminary data.</text>
</comment>
<dbReference type="InterPro" id="IPR006439">
    <property type="entry name" value="HAD-SF_hydro_IA"/>
</dbReference>
<evidence type="ECO:0000313" key="2">
    <source>
        <dbReference type="Proteomes" id="UP001501585"/>
    </source>
</evidence>
<keyword evidence="2" id="KW-1185">Reference proteome</keyword>
<protein>
    <submittedName>
        <fullName evidence="1">Uncharacterized protein</fullName>
    </submittedName>
</protein>
<dbReference type="Gene3D" id="3.40.50.1000">
    <property type="entry name" value="HAD superfamily/HAD-like"/>
    <property type="match status" value="1"/>
</dbReference>
<dbReference type="InterPro" id="IPR023214">
    <property type="entry name" value="HAD_sf"/>
</dbReference>
<accession>A0ABN2SA12</accession>
<dbReference type="Proteomes" id="UP001501585">
    <property type="component" value="Unassembled WGS sequence"/>
</dbReference>
<dbReference type="InterPro" id="IPR051806">
    <property type="entry name" value="HAD-like_SPP"/>
</dbReference>
<proteinExistence type="predicted"/>
<dbReference type="Pfam" id="PF00702">
    <property type="entry name" value="Hydrolase"/>
    <property type="match status" value="1"/>
</dbReference>
<evidence type="ECO:0000313" key="1">
    <source>
        <dbReference type="EMBL" id="GAA1982684.1"/>
    </source>
</evidence>
<dbReference type="EMBL" id="BAAAPC010000002">
    <property type="protein sequence ID" value="GAA1982684.1"/>
    <property type="molecule type" value="Genomic_DNA"/>
</dbReference>
<gene>
    <name evidence="1" type="ORF">GCM10009799_04820</name>
</gene>
<dbReference type="SUPFAM" id="SSF56784">
    <property type="entry name" value="HAD-like"/>
    <property type="match status" value="1"/>
</dbReference>